<dbReference type="EMBL" id="PYSW02000002">
    <property type="protein sequence ID" value="KAG2393441.1"/>
    <property type="molecule type" value="Genomic_DNA"/>
</dbReference>
<keyword evidence="4" id="KW-1185">Reference proteome</keyword>
<protein>
    <recommendedName>
        <fullName evidence="2">Fungal lipase-type domain-containing protein</fullName>
    </recommendedName>
</protein>
<dbReference type="InterPro" id="IPR029058">
    <property type="entry name" value="AB_hydrolase_fold"/>
</dbReference>
<feature type="domain" description="Fungal lipase-type" evidence="2">
    <location>
        <begin position="94"/>
        <end position="218"/>
    </location>
</feature>
<dbReference type="PANTHER" id="PTHR45856">
    <property type="entry name" value="ALPHA/BETA-HYDROLASES SUPERFAMILY PROTEIN"/>
    <property type="match status" value="1"/>
</dbReference>
<comment type="caution">
    <text evidence="3">The sequence shown here is derived from an EMBL/GenBank/DDBJ whole genome shotgun (WGS) entry which is preliminary data.</text>
</comment>
<keyword evidence="1" id="KW-0732">Signal</keyword>
<evidence type="ECO:0000313" key="4">
    <source>
        <dbReference type="Proteomes" id="UP000816034"/>
    </source>
</evidence>
<dbReference type="PANTHER" id="PTHR45856:SF24">
    <property type="entry name" value="FUNGAL LIPASE-LIKE DOMAIN-CONTAINING PROTEIN"/>
    <property type="match status" value="1"/>
</dbReference>
<feature type="signal peptide" evidence="1">
    <location>
        <begin position="1"/>
        <end position="27"/>
    </location>
</feature>
<dbReference type="InterPro" id="IPR051218">
    <property type="entry name" value="Sec_MonoDiacylglyc_Lipase"/>
</dbReference>
<dbReference type="Pfam" id="PF01764">
    <property type="entry name" value="Lipase_3"/>
    <property type="match status" value="1"/>
</dbReference>
<dbReference type="Proteomes" id="UP000816034">
    <property type="component" value="Unassembled WGS sequence"/>
</dbReference>
<proteinExistence type="predicted"/>
<reference evidence="3 4" key="1">
    <citation type="journal article" date="2018" name="BMC Genomics">
        <title>The genome of Naegleria lovaniensis, the basis for a comparative approach to unravel pathogenicity factors of the human pathogenic amoeba N. fowleri.</title>
        <authorList>
            <person name="Liechti N."/>
            <person name="Schurch N."/>
            <person name="Bruggmann R."/>
            <person name="Wittwer M."/>
        </authorList>
    </citation>
    <scope>NUCLEOTIDE SEQUENCE [LARGE SCALE GENOMIC DNA]</scope>
    <source>
        <strain evidence="3 4">ATCC 30569</strain>
    </source>
</reference>
<dbReference type="GO" id="GO:0006629">
    <property type="term" value="P:lipid metabolic process"/>
    <property type="evidence" value="ECO:0007669"/>
    <property type="project" value="InterPro"/>
</dbReference>
<name>A0AA88KRN4_NAELO</name>
<feature type="chain" id="PRO_5041655167" description="Fungal lipase-type domain-containing protein" evidence="1">
    <location>
        <begin position="28"/>
        <end position="294"/>
    </location>
</feature>
<dbReference type="InterPro" id="IPR002921">
    <property type="entry name" value="Fungal_lipase-type"/>
</dbReference>
<evidence type="ECO:0000256" key="1">
    <source>
        <dbReference type="SAM" id="SignalP"/>
    </source>
</evidence>
<evidence type="ECO:0000259" key="2">
    <source>
        <dbReference type="Pfam" id="PF01764"/>
    </source>
</evidence>
<accession>A0AA88KRN4</accession>
<evidence type="ECO:0000313" key="3">
    <source>
        <dbReference type="EMBL" id="KAG2393441.1"/>
    </source>
</evidence>
<dbReference type="Gene3D" id="3.40.50.1820">
    <property type="entry name" value="alpha/beta hydrolase"/>
    <property type="match status" value="1"/>
</dbReference>
<sequence>MSNMSSAKTMSFLVLLVLLLSTIMVKAASFDIDSLLAAHASEYAYDTTDRIGQVFKARDAGSHVIAELQLVQTIKHPAGAWCKTYVVKNRDTVIVSYRGSKTAIDWANNLNVDSEPAYLGPSSSHAGNVHEGFWDSYSSTKSSMISYLSKLFGPNTRIIFTGHSQGGAVAMIAALDFAFHHPSMNQNVKLITFGQPRTVKSDFLKTFNNYIKHYTRFVILASESIKDWITGRVVITPAQDDIVTTVPPKIFGFQHAGHRIDLTCPVRGLVKCHDMTFYLSAFKTKLGVISSLPQ</sequence>
<dbReference type="CDD" id="cd00519">
    <property type="entry name" value="Lipase_3"/>
    <property type="match status" value="1"/>
</dbReference>
<gene>
    <name evidence="3" type="ORF">C9374_006972</name>
</gene>
<organism evidence="3 4">
    <name type="scientific">Naegleria lovaniensis</name>
    <name type="common">Amoeba</name>
    <dbReference type="NCBI Taxonomy" id="51637"/>
    <lineage>
        <taxon>Eukaryota</taxon>
        <taxon>Discoba</taxon>
        <taxon>Heterolobosea</taxon>
        <taxon>Tetramitia</taxon>
        <taxon>Eutetramitia</taxon>
        <taxon>Vahlkampfiidae</taxon>
        <taxon>Naegleria</taxon>
    </lineage>
</organism>
<dbReference type="GeneID" id="68099426"/>
<dbReference type="SUPFAM" id="SSF53474">
    <property type="entry name" value="alpha/beta-Hydrolases"/>
    <property type="match status" value="1"/>
</dbReference>
<dbReference type="RefSeq" id="XP_044555335.1">
    <property type="nucleotide sequence ID" value="XM_044696891.1"/>
</dbReference>
<dbReference type="AlphaFoldDB" id="A0AA88KRN4"/>